<dbReference type="GO" id="GO:0000287">
    <property type="term" value="F:magnesium ion binding"/>
    <property type="evidence" value="ECO:0007669"/>
    <property type="project" value="UniProtKB-UniRule"/>
</dbReference>
<dbReference type="InterPro" id="IPR049557">
    <property type="entry name" value="Transketolase_CS"/>
</dbReference>
<evidence type="ECO:0000256" key="4">
    <source>
        <dbReference type="ARBA" id="ARBA00022679"/>
    </source>
</evidence>
<keyword evidence="13" id="KW-1185">Reference proteome</keyword>
<dbReference type="Pfam" id="PF02780">
    <property type="entry name" value="Transketolase_C"/>
    <property type="match status" value="1"/>
</dbReference>
<dbReference type="KEGG" id="sper:EW093_14975"/>
<dbReference type="InterPro" id="IPR009014">
    <property type="entry name" value="Transketo_C/PFOR_II"/>
</dbReference>
<protein>
    <recommendedName>
        <fullName evidence="10">1-deoxy-D-xylulose-5-phosphate synthase</fullName>
        <ecNumber evidence="10">2.2.1.7</ecNumber>
    </recommendedName>
    <alternativeName>
        <fullName evidence="10">1-deoxyxylulose-5-phosphate synthase</fullName>
        <shortName evidence="10">DXP synthase</shortName>
        <shortName evidence="10">DXPS</shortName>
    </alternativeName>
</protein>
<dbReference type="UniPathway" id="UPA00064">
    <property type="reaction ID" value="UER00091"/>
</dbReference>
<dbReference type="InterPro" id="IPR005477">
    <property type="entry name" value="Dxylulose-5-P_synthase"/>
</dbReference>
<keyword evidence="9 10" id="KW-0414">Isoprene biosynthesis</keyword>
<comment type="cofactor">
    <cofactor evidence="10">
        <name>Mg(2+)</name>
        <dbReference type="ChEBI" id="CHEBI:18420"/>
    </cofactor>
    <text evidence="10">Binds 1 Mg(2+) ion per subunit.</text>
</comment>
<dbReference type="NCBIfam" id="TIGR00204">
    <property type="entry name" value="dxs"/>
    <property type="match status" value="1"/>
</dbReference>
<dbReference type="GO" id="GO:0008661">
    <property type="term" value="F:1-deoxy-D-xylulose-5-phosphate synthase activity"/>
    <property type="evidence" value="ECO:0007669"/>
    <property type="project" value="UniProtKB-UniRule"/>
</dbReference>
<dbReference type="InterPro" id="IPR029061">
    <property type="entry name" value="THDP-binding"/>
</dbReference>
<comment type="similarity">
    <text evidence="2 10">Belongs to the transketolase family. DXPS subfamily.</text>
</comment>
<dbReference type="Gene3D" id="3.40.50.970">
    <property type="match status" value="2"/>
</dbReference>
<keyword evidence="5 10" id="KW-0479">Metal-binding</keyword>
<dbReference type="GO" id="GO:0030976">
    <property type="term" value="F:thiamine pyrophosphate binding"/>
    <property type="evidence" value="ECO:0007669"/>
    <property type="project" value="UniProtKB-UniRule"/>
</dbReference>
<feature type="binding site" evidence="10">
    <location>
        <position position="148"/>
    </location>
    <ligand>
        <name>Mg(2+)</name>
        <dbReference type="ChEBI" id="CHEBI:18420"/>
    </ligand>
</feature>
<dbReference type="AlphaFoldDB" id="A0A5C1QI72"/>
<dbReference type="GO" id="GO:0005829">
    <property type="term" value="C:cytosol"/>
    <property type="evidence" value="ECO:0007669"/>
    <property type="project" value="TreeGrafter"/>
</dbReference>
<evidence type="ECO:0000256" key="9">
    <source>
        <dbReference type="ARBA" id="ARBA00023229"/>
    </source>
</evidence>
<keyword evidence="6 10" id="KW-0460">Magnesium</keyword>
<accession>A0A5C1QI72</accession>
<dbReference type="SMART" id="SM00861">
    <property type="entry name" value="Transket_pyr"/>
    <property type="match status" value="1"/>
</dbReference>
<comment type="subunit">
    <text evidence="3 10">Homodimer.</text>
</comment>
<feature type="binding site" evidence="10">
    <location>
        <position position="76"/>
    </location>
    <ligand>
        <name>thiamine diphosphate</name>
        <dbReference type="ChEBI" id="CHEBI:58937"/>
    </ligand>
</feature>
<feature type="binding site" evidence="10">
    <location>
        <position position="369"/>
    </location>
    <ligand>
        <name>thiamine diphosphate</name>
        <dbReference type="ChEBI" id="CHEBI:58937"/>
    </ligand>
</feature>
<dbReference type="InterPro" id="IPR033248">
    <property type="entry name" value="Transketolase_C"/>
</dbReference>
<dbReference type="EC" id="2.2.1.7" evidence="10"/>
<comment type="cofactor">
    <cofactor evidence="10">
        <name>thiamine diphosphate</name>
        <dbReference type="ChEBI" id="CHEBI:58937"/>
    </cofactor>
    <text evidence="10">Binds 1 thiamine pyrophosphate per subunit.</text>
</comment>
<dbReference type="Proteomes" id="UP000323824">
    <property type="component" value="Chromosome"/>
</dbReference>
<name>A0A5C1QI72_9SPIO</name>
<feature type="binding site" evidence="10">
    <location>
        <position position="177"/>
    </location>
    <ligand>
        <name>Mg(2+)</name>
        <dbReference type="ChEBI" id="CHEBI:18420"/>
    </ligand>
</feature>
<evidence type="ECO:0000256" key="1">
    <source>
        <dbReference type="ARBA" id="ARBA00004980"/>
    </source>
</evidence>
<keyword evidence="8 10" id="KW-0786">Thiamine pyrophosphate</keyword>
<comment type="catalytic activity">
    <reaction evidence="10">
        <text>D-glyceraldehyde 3-phosphate + pyruvate + H(+) = 1-deoxy-D-xylulose 5-phosphate + CO2</text>
        <dbReference type="Rhea" id="RHEA:12605"/>
        <dbReference type="ChEBI" id="CHEBI:15361"/>
        <dbReference type="ChEBI" id="CHEBI:15378"/>
        <dbReference type="ChEBI" id="CHEBI:16526"/>
        <dbReference type="ChEBI" id="CHEBI:57792"/>
        <dbReference type="ChEBI" id="CHEBI:59776"/>
        <dbReference type="EC" id="2.2.1.7"/>
    </reaction>
</comment>
<dbReference type="GO" id="GO:0019288">
    <property type="term" value="P:isopentenyl diphosphate biosynthetic process, methylerythritol 4-phosphate pathway"/>
    <property type="evidence" value="ECO:0007669"/>
    <property type="project" value="TreeGrafter"/>
</dbReference>
<dbReference type="PANTHER" id="PTHR43322:SF5">
    <property type="entry name" value="1-DEOXY-D-XYLULOSE-5-PHOSPHATE SYNTHASE, CHLOROPLASTIC"/>
    <property type="match status" value="1"/>
</dbReference>
<gene>
    <name evidence="10 12" type="primary">dxs</name>
    <name evidence="12" type="ORF">EW093_14975</name>
</gene>
<dbReference type="InterPro" id="IPR005475">
    <property type="entry name" value="Transketolase-like_Pyr-bd"/>
</dbReference>
<feature type="binding site" evidence="10">
    <location>
        <begin position="149"/>
        <end position="150"/>
    </location>
    <ligand>
        <name>thiamine diphosphate</name>
        <dbReference type="ChEBI" id="CHEBI:58937"/>
    </ligand>
</feature>
<dbReference type="Pfam" id="PF02779">
    <property type="entry name" value="Transket_pyr"/>
    <property type="match status" value="1"/>
</dbReference>
<comment type="function">
    <text evidence="10">Catalyzes the acyloin condensation reaction between C atoms 2 and 3 of pyruvate and glyceraldehyde 3-phosphate to yield 1-deoxy-D-xylulose-5-phosphate (DXP).</text>
</comment>
<feature type="binding site" evidence="10">
    <location>
        <position position="288"/>
    </location>
    <ligand>
        <name>thiamine diphosphate</name>
        <dbReference type="ChEBI" id="CHEBI:58937"/>
    </ligand>
</feature>
<dbReference type="PROSITE" id="PS00801">
    <property type="entry name" value="TRANSKETOLASE_1"/>
    <property type="match status" value="1"/>
</dbReference>
<feature type="binding site" evidence="10">
    <location>
        <begin position="117"/>
        <end position="119"/>
    </location>
    <ligand>
        <name>thiamine diphosphate</name>
        <dbReference type="ChEBI" id="CHEBI:58937"/>
    </ligand>
</feature>
<dbReference type="RefSeq" id="WP_149569176.1">
    <property type="nucleotide sequence ID" value="NZ_CP035807.1"/>
</dbReference>
<reference evidence="12 13" key="1">
    <citation type="submission" date="2019-02" db="EMBL/GenBank/DDBJ databases">
        <authorList>
            <person name="Fomenkov A."/>
            <person name="Dubinina G."/>
            <person name="Grabovich M."/>
            <person name="Vincze T."/>
            <person name="Roberts R.J."/>
        </authorList>
    </citation>
    <scope>NUCLEOTIDE SEQUENCE [LARGE SCALE GENOMIC DNA]</scope>
    <source>
        <strain evidence="12 13">P</strain>
    </source>
</reference>
<dbReference type="Gene3D" id="3.40.50.920">
    <property type="match status" value="1"/>
</dbReference>
<evidence type="ECO:0000256" key="10">
    <source>
        <dbReference type="HAMAP-Rule" id="MF_00315"/>
    </source>
</evidence>
<feature type="domain" description="Transketolase-like pyrimidine-binding" evidence="11">
    <location>
        <begin position="318"/>
        <end position="482"/>
    </location>
</feature>
<evidence type="ECO:0000256" key="2">
    <source>
        <dbReference type="ARBA" id="ARBA00011081"/>
    </source>
</evidence>
<feature type="binding site" evidence="10">
    <location>
        <position position="177"/>
    </location>
    <ligand>
        <name>thiamine diphosphate</name>
        <dbReference type="ChEBI" id="CHEBI:58937"/>
    </ligand>
</feature>
<dbReference type="PANTHER" id="PTHR43322">
    <property type="entry name" value="1-D-DEOXYXYLULOSE 5-PHOSPHATE SYNTHASE-RELATED"/>
    <property type="match status" value="1"/>
</dbReference>
<evidence type="ECO:0000256" key="7">
    <source>
        <dbReference type="ARBA" id="ARBA00022977"/>
    </source>
</evidence>
<proteinExistence type="inferred from homology"/>
<dbReference type="Pfam" id="PF13292">
    <property type="entry name" value="DXP_synthase_N"/>
    <property type="match status" value="1"/>
</dbReference>
<dbReference type="GO" id="GO:0016114">
    <property type="term" value="P:terpenoid biosynthetic process"/>
    <property type="evidence" value="ECO:0007669"/>
    <property type="project" value="UniProtKB-UniRule"/>
</dbReference>
<dbReference type="GO" id="GO:0009228">
    <property type="term" value="P:thiamine biosynthetic process"/>
    <property type="evidence" value="ECO:0007669"/>
    <property type="project" value="UniProtKB-UniRule"/>
</dbReference>
<dbReference type="NCBIfam" id="NF003933">
    <property type="entry name" value="PRK05444.2-2"/>
    <property type="match status" value="1"/>
</dbReference>
<dbReference type="SUPFAM" id="SSF52922">
    <property type="entry name" value="TK C-terminal domain-like"/>
    <property type="match status" value="1"/>
</dbReference>
<evidence type="ECO:0000259" key="11">
    <source>
        <dbReference type="SMART" id="SM00861"/>
    </source>
</evidence>
<keyword evidence="7 10" id="KW-0784">Thiamine biosynthesis</keyword>
<dbReference type="HAMAP" id="MF_00315">
    <property type="entry name" value="DXP_synth"/>
    <property type="match status" value="1"/>
</dbReference>
<reference evidence="12 13" key="2">
    <citation type="submission" date="2019-09" db="EMBL/GenBank/DDBJ databases">
        <title>Complete Genome Sequence and Methylome Analysis of free living Spirochaetas.</title>
        <authorList>
            <person name="Leshcheva N."/>
            <person name="Mikheeva N."/>
        </authorList>
    </citation>
    <scope>NUCLEOTIDE SEQUENCE [LARGE SCALE GENOMIC DNA]</scope>
    <source>
        <strain evidence="12 13">P</strain>
    </source>
</reference>
<organism evidence="12 13">
    <name type="scientific">Thiospirochaeta perfilievii</name>
    <dbReference type="NCBI Taxonomy" id="252967"/>
    <lineage>
        <taxon>Bacteria</taxon>
        <taxon>Pseudomonadati</taxon>
        <taxon>Spirochaetota</taxon>
        <taxon>Spirochaetia</taxon>
        <taxon>Spirochaetales</taxon>
        <taxon>Spirochaetaceae</taxon>
        <taxon>Thiospirochaeta</taxon>
    </lineage>
</organism>
<dbReference type="OrthoDB" id="9803371at2"/>
<keyword evidence="4 10" id="KW-0808">Transferase</keyword>
<evidence type="ECO:0000256" key="8">
    <source>
        <dbReference type="ARBA" id="ARBA00023052"/>
    </source>
</evidence>
<evidence type="ECO:0000256" key="6">
    <source>
        <dbReference type="ARBA" id="ARBA00022842"/>
    </source>
</evidence>
<sequence>MSEYQILSKIEGPEDLKGLTQKELNQLSSEIRDFIIDNVSKTGGHFASNLGIVELTIALHTVFNSPNDKFIFDVGHQCYPHKILTGRKGLFPQNRQLNGMSGFTRRYESPHDFVDAGHASTSISSAMGILLGEELQGKFNYIIPIIGDAALTGGMAYEAMNHLGHLRKKMIVILNDNNMSIDGSVGAISSNLSKMTATKSYQTFKHFADWTMLHIPFIGKSFYSGVMRWKKSVKTFFYKSNIFTDLGLKYIGPIDGHNIGELQRVLKRVKLLEEPVLLHVITKKGKGYKPAEEDPGSYHGVKPFDPKLGLLSSPSSKTTYTNAFTKAILELAKDDDKIVAITAAMMTGTGLSKFFNTYPNRSFDVGITEEHAVTLASGMAIAGMKPVVSIYSTFIQRSIDQIIHDVAIPRLPIVFTLDRAGIVPADGEAHQGLFDISLLKSIPGMLILAPSTEREMLWMLDFALKHNGPSVIRYPKDYVLEEDDTLSKPLVKGQGVLYNNHKNRVLLITYGELVKDALLASNMLTDKGFDTDVYSMRFLSPFNKKELLSTIKSYDMVVVLEDGIIKGGIGEEIESLSRNRSQSIYILGVDGNFLTHGTREDLKKISQLDPNSITNFVIEKSDEVRHREVVERIKNKW</sequence>
<dbReference type="CDD" id="cd07033">
    <property type="entry name" value="TPP_PYR_DXS_TK_like"/>
    <property type="match status" value="1"/>
</dbReference>
<evidence type="ECO:0000313" key="12">
    <source>
        <dbReference type="EMBL" id="QEN05942.1"/>
    </source>
</evidence>
<dbReference type="CDD" id="cd02007">
    <property type="entry name" value="TPP_DXS"/>
    <property type="match status" value="1"/>
</dbReference>
<dbReference type="EMBL" id="CP035807">
    <property type="protein sequence ID" value="QEN05942.1"/>
    <property type="molecule type" value="Genomic_DNA"/>
</dbReference>
<comment type="pathway">
    <text evidence="1 10">Metabolic intermediate biosynthesis; 1-deoxy-D-xylulose 5-phosphate biosynthesis; 1-deoxy-D-xylulose 5-phosphate from D-glyceraldehyde 3-phosphate and pyruvate: step 1/1.</text>
</comment>
<evidence type="ECO:0000256" key="5">
    <source>
        <dbReference type="ARBA" id="ARBA00022723"/>
    </source>
</evidence>
<dbReference type="SUPFAM" id="SSF52518">
    <property type="entry name" value="Thiamin diphosphate-binding fold (THDP-binding)"/>
    <property type="match status" value="2"/>
</dbReference>
<evidence type="ECO:0000256" key="3">
    <source>
        <dbReference type="ARBA" id="ARBA00011738"/>
    </source>
</evidence>
<evidence type="ECO:0000313" key="13">
    <source>
        <dbReference type="Proteomes" id="UP000323824"/>
    </source>
</evidence>